<evidence type="ECO:0000259" key="2">
    <source>
        <dbReference type="Pfam" id="PF16976"/>
    </source>
</evidence>
<feature type="chain" id="PRO_5039646263" description="Flp pilus assembly protein RcpC/CpaB domain-containing protein" evidence="1">
    <location>
        <begin position="22"/>
        <end position="246"/>
    </location>
</feature>
<evidence type="ECO:0000313" key="4">
    <source>
        <dbReference type="Proteomes" id="UP000002505"/>
    </source>
</evidence>
<dbReference type="EMBL" id="CP001342">
    <property type="protein sequence ID" value="ACL42393.1"/>
    <property type="molecule type" value="Genomic_DNA"/>
</dbReference>
<evidence type="ECO:0000256" key="1">
    <source>
        <dbReference type="SAM" id="SignalP"/>
    </source>
</evidence>
<dbReference type="KEGG" id="ach:Achl_4442"/>
<dbReference type="Proteomes" id="UP000002505">
    <property type="component" value="Plasmid pACHL01"/>
</dbReference>
<feature type="domain" description="Flp pilus assembly protein RcpC/CpaB" evidence="2">
    <location>
        <begin position="116"/>
        <end position="224"/>
    </location>
</feature>
<accession>B8HIZ6</accession>
<evidence type="ECO:0000313" key="3">
    <source>
        <dbReference type="EMBL" id="ACL42393.1"/>
    </source>
</evidence>
<keyword evidence="1" id="KW-0732">Signal</keyword>
<geneLocation type="plasmid" evidence="3 4">
    <name>pACHL01</name>
</geneLocation>
<dbReference type="RefSeq" id="WP_012623410.1">
    <property type="nucleotide sequence ID" value="NC_011879.1"/>
</dbReference>
<dbReference type="InterPro" id="IPR031571">
    <property type="entry name" value="RcpC_dom"/>
</dbReference>
<feature type="signal peptide" evidence="1">
    <location>
        <begin position="1"/>
        <end position="21"/>
    </location>
</feature>
<dbReference type="OrthoDB" id="5182178at2"/>
<keyword evidence="4" id="KW-1185">Reference proteome</keyword>
<protein>
    <recommendedName>
        <fullName evidence="2">Flp pilus assembly protein RcpC/CpaB domain-containing protein</fullName>
    </recommendedName>
</protein>
<keyword evidence="3" id="KW-0614">Plasmid</keyword>
<dbReference type="AlphaFoldDB" id="B8HIZ6"/>
<dbReference type="CDD" id="cd11614">
    <property type="entry name" value="SAF_CpaB_FlgA_like"/>
    <property type="match status" value="1"/>
</dbReference>
<gene>
    <name evidence="3" type="ordered locus">Achl_4442</name>
</gene>
<dbReference type="HOGENOM" id="CLU_092374_1_0_11"/>
<name>B8HIZ6_PSECP</name>
<reference evidence="3" key="1">
    <citation type="submission" date="2009-01" db="EMBL/GenBank/DDBJ databases">
        <title>Complete sequence of plasmid1 of Arthrobacter chlorophenolicus A6.</title>
        <authorList>
            <consortium name="US DOE Joint Genome Institute"/>
            <person name="Lucas S."/>
            <person name="Copeland A."/>
            <person name="Lapidus A."/>
            <person name="Glavina del Rio T."/>
            <person name="Tice H."/>
            <person name="Bruce D."/>
            <person name="Goodwin L."/>
            <person name="Pitluck S."/>
            <person name="Goltsman E."/>
            <person name="Clum A."/>
            <person name="Larimer F."/>
            <person name="Land M."/>
            <person name="Hauser L."/>
            <person name="Kyrpides N."/>
            <person name="Mikhailova N."/>
            <person name="Jansson J."/>
            <person name="Richardson P."/>
        </authorList>
    </citation>
    <scope>NUCLEOTIDE SEQUENCE [LARGE SCALE GENOMIC DNA]</scope>
    <source>
        <strain evidence="3">A6</strain>
        <plasmid evidence="3">pACHL01</plasmid>
    </source>
</reference>
<organism evidence="3 4">
    <name type="scientific">Pseudarthrobacter chlorophenolicus (strain ATCC 700700 / DSM 12829 / CIP 107037 / JCM 12360 / KCTC 9906 / NCIMB 13794 / A6)</name>
    <name type="common">Arthrobacter chlorophenolicus</name>
    <dbReference type="NCBI Taxonomy" id="452863"/>
    <lineage>
        <taxon>Bacteria</taxon>
        <taxon>Bacillati</taxon>
        <taxon>Actinomycetota</taxon>
        <taxon>Actinomycetes</taxon>
        <taxon>Micrococcales</taxon>
        <taxon>Micrococcaceae</taxon>
        <taxon>Pseudarthrobacter</taxon>
    </lineage>
</organism>
<dbReference type="Pfam" id="PF16976">
    <property type="entry name" value="RcpC"/>
    <property type="match status" value="1"/>
</dbReference>
<proteinExistence type="predicted"/>
<sequence length="246" mass="24565">MKTRLIGAAAALLLAITGTVAVTSYVQGADQRALKGAATMNIYVVDKSVPANTPAADLAKFVKPASVPASTVAAGAVTDLGTLTGKVTSAPLLPGEQLLDGRMVDPASLLVPGTAPVPEGMQEITVQLGPDRVVGGQLAAGDTVGVFVSFTEGAGPKGPTTHLAFQKVLVTSVQGAPAEPTGKAAATAPPGPPVPAGAMLITLARPAADAERIVFAAEFGTIWLSKEPATATGDGTSVITKDGFYQ</sequence>